<keyword evidence="2" id="KW-1185">Reference proteome</keyword>
<reference evidence="1 2" key="1">
    <citation type="journal article" date="2018" name="Nat. Ecol. Evol.">
        <title>Pezizomycetes genomes reveal the molecular basis of ectomycorrhizal truffle lifestyle.</title>
        <authorList>
            <person name="Murat C."/>
            <person name="Payen T."/>
            <person name="Noel B."/>
            <person name="Kuo A."/>
            <person name="Morin E."/>
            <person name="Chen J."/>
            <person name="Kohler A."/>
            <person name="Krizsan K."/>
            <person name="Balestrini R."/>
            <person name="Da Silva C."/>
            <person name="Montanini B."/>
            <person name="Hainaut M."/>
            <person name="Levati E."/>
            <person name="Barry K.W."/>
            <person name="Belfiori B."/>
            <person name="Cichocki N."/>
            <person name="Clum A."/>
            <person name="Dockter R.B."/>
            <person name="Fauchery L."/>
            <person name="Guy J."/>
            <person name="Iotti M."/>
            <person name="Le Tacon F."/>
            <person name="Lindquist E.A."/>
            <person name="Lipzen A."/>
            <person name="Malagnac F."/>
            <person name="Mello A."/>
            <person name="Molinier V."/>
            <person name="Miyauchi S."/>
            <person name="Poulain J."/>
            <person name="Riccioni C."/>
            <person name="Rubini A."/>
            <person name="Sitrit Y."/>
            <person name="Splivallo R."/>
            <person name="Traeger S."/>
            <person name="Wang M."/>
            <person name="Zifcakova L."/>
            <person name="Wipf D."/>
            <person name="Zambonelli A."/>
            <person name="Paolocci F."/>
            <person name="Nowrousian M."/>
            <person name="Ottonello S."/>
            <person name="Baldrian P."/>
            <person name="Spatafora J.W."/>
            <person name="Henrissat B."/>
            <person name="Nagy L.G."/>
            <person name="Aury J.M."/>
            <person name="Wincker P."/>
            <person name="Grigoriev I.V."/>
            <person name="Bonfante P."/>
            <person name="Martin F.M."/>
        </authorList>
    </citation>
    <scope>NUCLEOTIDE SEQUENCE [LARGE SCALE GENOMIC DNA]</scope>
    <source>
        <strain evidence="1 2">ATCC MYA-4762</strain>
    </source>
</reference>
<proteinExistence type="predicted"/>
<gene>
    <name evidence="1" type="ORF">L211DRAFT_851518</name>
</gene>
<dbReference type="InParanoid" id="A0A3N4LI03"/>
<dbReference type="EMBL" id="ML121560">
    <property type="protein sequence ID" value="RPB21338.1"/>
    <property type="molecule type" value="Genomic_DNA"/>
</dbReference>
<evidence type="ECO:0000313" key="1">
    <source>
        <dbReference type="EMBL" id="RPB21338.1"/>
    </source>
</evidence>
<protein>
    <submittedName>
        <fullName evidence="1">Uncharacterized protein</fullName>
    </submittedName>
</protein>
<accession>A0A3N4LI03</accession>
<dbReference type="Proteomes" id="UP000267821">
    <property type="component" value="Unassembled WGS sequence"/>
</dbReference>
<evidence type="ECO:0000313" key="2">
    <source>
        <dbReference type="Proteomes" id="UP000267821"/>
    </source>
</evidence>
<name>A0A3N4LI03_9PEZI</name>
<organism evidence="1 2">
    <name type="scientific">Terfezia boudieri ATCC MYA-4762</name>
    <dbReference type="NCBI Taxonomy" id="1051890"/>
    <lineage>
        <taxon>Eukaryota</taxon>
        <taxon>Fungi</taxon>
        <taxon>Dikarya</taxon>
        <taxon>Ascomycota</taxon>
        <taxon>Pezizomycotina</taxon>
        <taxon>Pezizomycetes</taxon>
        <taxon>Pezizales</taxon>
        <taxon>Pezizaceae</taxon>
        <taxon>Terfezia</taxon>
    </lineage>
</organism>
<dbReference type="AlphaFoldDB" id="A0A3N4LI03"/>
<sequence length="107" mass="10989">MVPAPPVVKVTDSVCKCIIDGPATGAGAGAGAGAGSGAGAVRWPGLELFCAGDTGTLAFGDDIISVFFKIRIEKWTRSAERKKAQSNEVTGVATHHIPLLRGCPVHF</sequence>